<evidence type="ECO:0000256" key="1">
    <source>
        <dbReference type="ARBA" id="ARBA00006915"/>
    </source>
</evidence>
<dbReference type="Gene3D" id="1.20.970.10">
    <property type="entry name" value="Transferase, Pyrimidine Nucleoside Phosphorylase, Chain C"/>
    <property type="match status" value="1"/>
</dbReference>
<dbReference type="InterPro" id="IPR035902">
    <property type="entry name" value="Nuc_phospho_transferase"/>
</dbReference>
<evidence type="ECO:0000256" key="4">
    <source>
        <dbReference type="ARBA" id="ARBA00022679"/>
    </source>
</evidence>
<dbReference type="GO" id="GO:0006206">
    <property type="term" value="P:pyrimidine nucleobase metabolic process"/>
    <property type="evidence" value="ECO:0007669"/>
    <property type="project" value="InterPro"/>
</dbReference>
<dbReference type="SMART" id="SM00941">
    <property type="entry name" value="PYNP_C"/>
    <property type="match status" value="1"/>
</dbReference>
<comment type="subunit">
    <text evidence="2">Homodimer.</text>
</comment>
<dbReference type="InterPro" id="IPR017872">
    <property type="entry name" value="Pyrmidine_PPase_CS"/>
</dbReference>
<dbReference type="GO" id="GO:0004645">
    <property type="term" value="F:1,4-alpha-oligoglucan phosphorylase activity"/>
    <property type="evidence" value="ECO:0007669"/>
    <property type="project" value="InterPro"/>
</dbReference>
<dbReference type="InterPro" id="IPR036320">
    <property type="entry name" value="Glycosyl_Trfase_fam3_N_dom_sf"/>
</dbReference>
<keyword evidence="4" id="KW-0808">Transferase</keyword>
<protein>
    <submittedName>
        <fullName evidence="6">Pyrimidine-nucleoside phosphorylase</fullName>
    </submittedName>
</protein>
<dbReference type="InterPro" id="IPR013102">
    <property type="entry name" value="PYNP_C"/>
</dbReference>
<dbReference type="InterPro" id="IPR000053">
    <property type="entry name" value="Thymidine/pyrmidine_PPase"/>
</dbReference>
<evidence type="ECO:0000256" key="2">
    <source>
        <dbReference type="ARBA" id="ARBA00011738"/>
    </source>
</evidence>
<dbReference type="InterPro" id="IPR000312">
    <property type="entry name" value="Glycosyl_Trfase_fam3"/>
</dbReference>
<evidence type="ECO:0000313" key="6">
    <source>
        <dbReference type="EMBL" id="KUK87825.1"/>
    </source>
</evidence>
<dbReference type="SUPFAM" id="SSF47648">
    <property type="entry name" value="Nucleoside phosphorylase/phosphoribosyltransferase N-terminal domain"/>
    <property type="match status" value="1"/>
</dbReference>
<dbReference type="GO" id="GO:0005829">
    <property type="term" value="C:cytosol"/>
    <property type="evidence" value="ECO:0007669"/>
    <property type="project" value="TreeGrafter"/>
</dbReference>
<dbReference type="InterPro" id="IPR018090">
    <property type="entry name" value="Pyrmidine_PPas_bac/euk"/>
</dbReference>
<keyword evidence="3" id="KW-0328">Glycosyltransferase</keyword>
<comment type="similarity">
    <text evidence="1">Belongs to the thymidine/pyrimidine-nucleoside phosphorylase family.</text>
</comment>
<dbReference type="Gene3D" id="3.90.1170.30">
    <property type="entry name" value="Pyrimidine nucleoside phosphorylase-like, C-terminal domain"/>
    <property type="match status" value="1"/>
</dbReference>
<dbReference type="NCBIfam" id="TIGR02644">
    <property type="entry name" value="Y_phosphoryl"/>
    <property type="match status" value="1"/>
</dbReference>
<dbReference type="AlphaFoldDB" id="A0A101I4M1"/>
<dbReference type="GO" id="GO:0006213">
    <property type="term" value="P:pyrimidine nucleoside metabolic process"/>
    <property type="evidence" value="ECO:0007669"/>
    <property type="project" value="InterPro"/>
</dbReference>
<dbReference type="Pfam" id="PF07831">
    <property type="entry name" value="PYNP_C"/>
    <property type="match status" value="1"/>
</dbReference>
<reference evidence="7" key="1">
    <citation type="journal article" date="2015" name="MBio">
        <title>Genome-Resolved Metagenomic Analysis Reveals Roles for Candidate Phyla and Other Microbial Community Members in Biogeochemical Transformations in Oil Reservoirs.</title>
        <authorList>
            <person name="Hu P."/>
            <person name="Tom L."/>
            <person name="Singh A."/>
            <person name="Thomas B.C."/>
            <person name="Baker B.J."/>
            <person name="Piceno Y.M."/>
            <person name="Andersen G.L."/>
            <person name="Banfield J.F."/>
        </authorList>
    </citation>
    <scope>NUCLEOTIDE SEQUENCE [LARGE SCALE GENOMIC DNA]</scope>
</reference>
<dbReference type="PANTHER" id="PTHR10515">
    <property type="entry name" value="THYMIDINE PHOSPHORYLASE"/>
    <property type="match status" value="1"/>
</dbReference>
<dbReference type="Proteomes" id="UP000053467">
    <property type="component" value="Unassembled WGS sequence"/>
</dbReference>
<dbReference type="SUPFAM" id="SSF54680">
    <property type="entry name" value="Pyrimidine nucleoside phosphorylase C-terminal domain"/>
    <property type="match status" value="1"/>
</dbReference>
<name>A0A101I4M1_UNCT6</name>
<feature type="domain" description="Pyrimidine nucleoside phosphorylase C-terminal" evidence="5">
    <location>
        <begin position="343"/>
        <end position="416"/>
    </location>
</feature>
<dbReference type="Pfam" id="PF02885">
    <property type="entry name" value="Glycos_trans_3N"/>
    <property type="match status" value="1"/>
</dbReference>
<dbReference type="FunFam" id="3.40.1030.10:FF:000003">
    <property type="entry name" value="Pyrimidine-nucleoside phosphorylase"/>
    <property type="match status" value="1"/>
</dbReference>
<dbReference type="InterPro" id="IPR017459">
    <property type="entry name" value="Glycosyl_Trfase_fam3_N_dom"/>
</dbReference>
<evidence type="ECO:0000259" key="5">
    <source>
        <dbReference type="SMART" id="SM00941"/>
    </source>
</evidence>
<evidence type="ECO:0000256" key="3">
    <source>
        <dbReference type="ARBA" id="ARBA00022676"/>
    </source>
</evidence>
<proteinExistence type="inferred from homology"/>
<accession>A0A101I4M1</accession>
<evidence type="ECO:0000313" key="7">
    <source>
        <dbReference type="Proteomes" id="UP000053467"/>
    </source>
</evidence>
<organism evidence="6 7">
    <name type="scientific">candidate division TA06 bacterium 34_109</name>
    <dbReference type="NCBI Taxonomy" id="1635277"/>
    <lineage>
        <taxon>Bacteria</taxon>
        <taxon>Bacteria division TA06</taxon>
    </lineage>
</organism>
<gene>
    <name evidence="6" type="ORF">XE03_0344</name>
</gene>
<dbReference type="InterPro" id="IPR036566">
    <property type="entry name" value="PYNP-like_C_sf"/>
</dbReference>
<dbReference type="PIRSF" id="PIRSF000478">
    <property type="entry name" value="TP_PyNP"/>
    <property type="match status" value="1"/>
</dbReference>
<dbReference type="PANTHER" id="PTHR10515:SF0">
    <property type="entry name" value="THYMIDINE PHOSPHORYLASE"/>
    <property type="match status" value="1"/>
</dbReference>
<dbReference type="PROSITE" id="PS00647">
    <property type="entry name" value="THYMID_PHOSPHORYLASE"/>
    <property type="match status" value="1"/>
</dbReference>
<dbReference type="SUPFAM" id="SSF52418">
    <property type="entry name" value="Nucleoside phosphorylase/phosphoribosyltransferase catalytic domain"/>
    <property type="match status" value="1"/>
</dbReference>
<comment type="caution">
    <text evidence="6">The sequence shown here is derived from an EMBL/GenBank/DDBJ whole genome shotgun (WGS) entry which is preliminary data.</text>
</comment>
<sequence length="434" mass="48239">MNPVEIIKKKRDGNELTESEMEFLLKGYIEGKIADYQMSAFLMAGFLKGFSDNETKILTEIMMKSGYIYDFSDVEGIKVDKHSTGGVGDKVSIPLLPILVSLGFKVPMVSGRGLGHTGGTLDKLESIEGMDVFLSKEKMYEMVKKIGGGFGGQTENFVPADKLLYSLRDVTGTVESIPLITSSIMSKKLAEGIDSLILDVKCGNGAFMKSFDEAKKLADSMFSIGEMFGKKMVYLITDMSQVLGEYAGNGCEVYESLKLLKGETENDLFKLVKAIAVLLMEKNGIGESCEDRIAKVKDVIKKGYAYETFLKIVSSQGGNVEKLKKEDLFYQKSVEIRSDKDGYISYFDTYKIGIALIYMNAGRFKKEESIDHKTGLKVYKKIGDKVSKGDPIYEVFVGDKGYDESINILKNSYKVVDNKESIEKIELIKYIKGV</sequence>
<dbReference type="GO" id="GO:0009032">
    <property type="term" value="F:thymidine phosphorylase activity"/>
    <property type="evidence" value="ECO:0007669"/>
    <property type="project" value="TreeGrafter"/>
</dbReference>
<dbReference type="NCBIfam" id="NF004490">
    <property type="entry name" value="PRK05820.1"/>
    <property type="match status" value="1"/>
</dbReference>
<dbReference type="Gene3D" id="3.40.1030.10">
    <property type="entry name" value="Nucleoside phosphorylase/phosphoribosyltransferase catalytic domain"/>
    <property type="match status" value="1"/>
</dbReference>
<dbReference type="Pfam" id="PF00591">
    <property type="entry name" value="Glycos_transf_3"/>
    <property type="match status" value="1"/>
</dbReference>
<dbReference type="EMBL" id="LGGX01000002">
    <property type="protein sequence ID" value="KUK87825.1"/>
    <property type="molecule type" value="Genomic_DNA"/>
</dbReference>
<dbReference type="PATRIC" id="fig|1635277.3.peg.352"/>